<dbReference type="InterPro" id="IPR052721">
    <property type="entry name" value="ET_Amicyanin"/>
</dbReference>
<accession>A0A563E851</accession>
<reference evidence="2 3" key="2">
    <citation type="submission" date="2019-08" db="EMBL/GenBank/DDBJ databases">
        <title>Jejuicoccus antrihumi gen. nov., sp. nov., a new member of the family Dermacoccaceae isolated from a cave.</title>
        <authorList>
            <person name="Schumann P."/>
            <person name="Kim I.S."/>
        </authorList>
    </citation>
    <scope>NUCLEOTIDE SEQUENCE [LARGE SCALE GENOMIC DNA]</scope>
    <source>
        <strain evidence="2 3">C5-26</strain>
    </source>
</reference>
<dbReference type="EMBL" id="VCQV01000004">
    <property type="protein sequence ID" value="TWP38004.1"/>
    <property type="molecule type" value="Genomic_DNA"/>
</dbReference>
<dbReference type="SUPFAM" id="SSF49503">
    <property type="entry name" value="Cupredoxins"/>
    <property type="match status" value="1"/>
</dbReference>
<evidence type="ECO:0000313" key="2">
    <source>
        <dbReference type="EMBL" id="TWP38004.1"/>
    </source>
</evidence>
<evidence type="ECO:0000313" key="3">
    <source>
        <dbReference type="Proteomes" id="UP000320244"/>
    </source>
</evidence>
<dbReference type="RefSeq" id="WP_146315574.1">
    <property type="nucleotide sequence ID" value="NZ_VCQV01000004.1"/>
</dbReference>
<dbReference type="OrthoDB" id="574459at2"/>
<dbReference type="AlphaFoldDB" id="A0A563E851"/>
<dbReference type="InterPro" id="IPR008972">
    <property type="entry name" value="Cupredoxin"/>
</dbReference>
<dbReference type="Gene3D" id="2.60.40.420">
    <property type="entry name" value="Cupredoxins - blue copper proteins"/>
    <property type="match status" value="1"/>
</dbReference>
<dbReference type="PANTHER" id="PTHR36507:SF1">
    <property type="entry name" value="BLL1555 PROTEIN"/>
    <property type="match status" value="1"/>
</dbReference>
<organism evidence="2 3">
    <name type="scientific">Leekyejoonella antrihumi</name>
    <dbReference type="NCBI Taxonomy" id="1660198"/>
    <lineage>
        <taxon>Bacteria</taxon>
        <taxon>Bacillati</taxon>
        <taxon>Actinomycetota</taxon>
        <taxon>Actinomycetes</taxon>
        <taxon>Micrococcales</taxon>
        <taxon>Dermacoccaceae</taxon>
        <taxon>Leekyejoonella</taxon>
    </lineage>
</organism>
<comment type="caution">
    <text evidence="2">The sequence shown here is derived from an EMBL/GenBank/DDBJ whole genome shotgun (WGS) entry which is preliminary data.</text>
</comment>
<name>A0A563E851_9MICO</name>
<gene>
    <name evidence="2" type="ORF">FGL98_04675</name>
</gene>
<dbReference type="PANTHER" id="PTHR36507">
    <property type="entry name" value="BLL1555 PROTEIN"/>
    <property type="match status" value="1"/>
</dbReference>
<evidence type="ECO:0000259" key="1">
    <source>
        <dbReference type="Pfam" id="PF13473"/>
    </source>
</evidence>
<keyword evidence="3" id="KW-1185">Reference proteome</keyword>
<sequence>MPSTSGSSAATAKSAAAAKITIKSFAYQVPASVKPGAKITVTNADNVNHTVTSDTAGLFNAVIPSNGGSATITAPTKPGKYPFHCKYHANMHGTLVVS</sequence>
<dbReference type="InterPro" id="IPR028096">
    <property type="entry name" value="EfeO_Cupredoxin"/>
</dbReference>
<feature type="domain" description="EfeO-type cupredoxin-like" evidence="1">
    <location>
        <begin position="7"/>
        <end position="97"/>
    </location>
</feature>
<proteinExistence type="predicted"/>
<reference evidence="2 3" key="1">
    <citation type="submission" date="2019-05" db="EMBL/GenBank/DDBJ databases">
        <authorList>
            <person name="Lee S.D."/>
        </authorList>
    </citation>
    <scope>NUCLEOTIDE SEQUENCE [LARGE SCALE GENOMIC DNA]</scope>
    <source>
        <strain evidence="2 3">C5-26</strain>
    </source>
</reference>
<dbReference type="Proteomes" id="UP000320244">
    <property type="component" value="Unassembled WGS sequence"/>
</dbReference>
<dbReference type="Pfam" id="PF13473">
    <property type="entry name" value="Cupredoxin_1"/>
    <property type="match status" value="1"/>
</dbReference>
<protein>
    <recommendedName>
        <fullName evidence="1">EfeO-type cupredoxin-like domain-containing protein</fullName>
    </recommendedName>
</protein>